<evidence type="ECO:0000256" key="6">
    <source>
        <dbReference type="ARBA" id="ARBA00022767"/>
    </source>
</evidence>
<feature type="region of interest" description="Disordered" evidence="14">
    <location>
        <begin position="63"/>
        <end position="102"/>
    </location>
</feature>
<dbReference type="Gene3D" id="1.10.640.10">
    <property type="entry name" value="Haem peroxidase domain superfamily, animal type"/>
    <property type="match status" value="1"/>
</dbReference>
<dbReference type="InterPro" id="IPR019791">
    <property type="entry name" value="Haem_peroxidase_animal"/>
</dbReference>
<evidence type="ECO:0000256" key="9">
    <source>
        <dbReference type="ARBA" id="ARBA00022964"/>
    </source>
</evidence>
<comment type="caution">
    <text evidence="15">The sequence shown here is derived from an EMBL/GenBank/DDBJ whole genome shotgun (WGS) entry which is preliminary data.</text>
</comment>
<evidence type="ECO:0000256" key="3">
    <source>
        <dbReference type="ARBA" id="ARBA00022559"/>
    </source>
</evidence>
<keyword evidence="2" id="KW-0444">Lipid biosynthesis</keyword>
<keyword evidence="10" id="KW-0560">Oxidoreductase</keyword>
<dbReference type="SUPFAM" id="SSF48113">
    <property type="entry name" value="Heme-dependent peroxidases"/>
    <property type="match status" value="1"/>
</dbReference>
<evidence type="ECO:0000256" key="2">
    <source>
        <dbReference type="ARBA" id="ARBA00022516"/>
    </source>
</evidence>
<gene>
    <name evidence="15" type="ORF">FNL39_104253</name>
</gene>
<comment type="cofactor">
    <cofactor evidence="1">
        <name>Ca(2+)</name>
        <dbReference type="ChEBI" id="CHEBI:29108"/>
    </cofactor>
</comment>
<dbReference type="Pfam" id="PF03098">
    <property type="entry name" value="An_peroxidase"/>
    <property type="match status" value="1"/>
</dbReference>
<keyword evidence="13" id="KW-0275">Fatty acid biosynthesis</keyword>
<sequence length="603" mass="67018">MIDAPHHTGGCDPAPSRSRIANVLADAAQAIDRRFGWFRLPKPLGLAVLIGLRAGLRAHNLVDTGPHPDGPLPPDEPGEHLTRTLDGTYNTPGDPRAGSIGCRFGRNIPLANTRPEDDARILDPNPRTVSTTLLARDEFRPATTLNLLAAAWIQFEVHDWFSHRPSEAEPFTVGVADGGWWGPTMTIPRTATVPAPDPADPPTFVTGESHWWDASQIYGTTAEAAGALRSGKLGQVILDELGLPPVDAASLVARSPAAANAWVGLALLHSLFLSEHNAICERLVARYPDRRDDQWLYDTARLINAALIAKIHTVDWTPAVIAHPTTVAALRANWFGLLGERVARRFGRLVDNEVLCGIPGSVREDHGVPYSLTEEFVAVYRMHPLIPDELTVRGLADDKILERLPFPELGVRHIRQRLTEIPMDTLLYSFGRANPGALTLHNYPQHLRRLDRGEDQPLDLATIDILRVRERGVPRYNEFRRQLRLAPARSFADLTDDPRWARELAQVYDTVEDVDLMIGLYAEPKPPGFGFGDTAFRIFVLMASRRLSADRFFTTDFRPEIYTEAGMAWVRDNTMRTVLLRHFPTLAPALTGVANPFAPWRSR</sequence>
<keyword evidence="7" id="KW-0611">Plant defense</keyword>
<dbReference type="CDD" id="cd09818">
    <property type="entry name" value="PIOX_like"/>
    <property type="match status" value="1"/>
</dbReference>
<name>A0ABQ6YM79_9NOCA</name>
<protein>
    <submittedName>
        <fullName evidence="15">Heme peroxidase</fullName>
    </submittedName>
</protein>
<keyword evidence="3 15" id="KW-0575">Peroxidase</keyword>
<dbReference type="GO" id="GO:0004601">
    <property type="term" value="F:peroxidase activity"/>
    <property type="evidence" value="ECO:0007669"/>
    <property type="project" value="UniProtKB-KW"/>
</dbReference>
<evidence type="ECO:0000256" key="1">
    <source>
        <dbReference type="ARBA" id="ARBA00001913"/>
    </source>
</evidence>
<keyword evidence="11" id="KW-0408">Iron</keyword>
<dbReference type="InterPro" id="IPR037120">
    <property type="entry name" value="Haem_peroxidase_sf_animal"/>
</dbReference>
<evidence type="ECO:0000256" key="4">
    <source>
        <dbReference type="ARBA" id="ARBA00022617"/>
    </source>
</evidence>
<keyword evidence="9" id="KW-0223">Dioxygenase</keyword>
<evidence type="ECO:0000256" key="11">
    <source>
        <dbReference type="ARBA" id="ARBA00023004"/>
    </source>
</evidence>
<dbReference type="InterPro" id="IPR050783">
    <property type="entry name" value="Oxylipin_biosynth_metab"/>
</dbReference>
<accession>A0ABQ6YM79</accession>
<evidence type="ECO:0000256" key="5">
    <source>
        <dbReference type="ARBA" id="ARBA00022723"/>
    </source>
</evidence>
<proteinExistence type="predicted"/>
<evidence type="ECO:0000256" key="10">
    <source>
        <dbReference type="ARBA" id="ARBA00023002"/>
    </source>
</evidence>
<organism evidence="15 16">
    <name type="scientific">Nocardia caishijiensis</name>
    <dbReference type="NCBI Taxonomy" id="184756"/>
    <lineage>
        <taxon>Bacteria</taxon>
        <taxon>Bacillati</taxon>
        <taxon>Actinomycetota</taxon>
        <taxon>Actinomycetes</taxon>
        <taxon>Mycobacteriales</taxon>
        <taxon>Nocardiaceae</taxon>
        <taxon>Nocardia</taxon>
    </lineage>
</organism>
<evidence type="ECO:0000256" key="12">
    <source>
        <dbReference type="ARBA" id="ARBA00023098"/>
    </source>
</evidence>
<dbReference type="PANTHER" id="PTHR11903:SF11">
    <property type="entry name" value="ALPHA-DIOXYGENASE 1"/>
    <property type="match status" value="1"/>
</dbReference>
<reference evidence="15 16" key="1">
    <citation type="submission" date="2019-07" db="EMBL/GenBank/DDBJ databases">
        <title>Genomic Encyclopedia of Type Strains, Phase IV (KMG-IV): sequencing the most valuable type-strain genomes for metagenomic binning, comparative biology and taxonomic classification.</title>
        <authorList>
            <person name="Goeker M."/>
        </authorList>
    </citation>
    <scope>NUCLEOTIDE SEQUENCE [LARGE SCALE GENOMIC DNA]</scope>
    <source>
        <strain evidence="15 16">DSM 44831</strain>
    </source>
</reference>
<evidence type="ECO:0000256" key="13">
    <source>
        <dbReference type="ARBA" id="ARBA00023160"/>
    </source>
</evidence>
<keyword evidence="8" id="KW-0276">Fatty acid metabolism</keyword>
<dbReference type="PROSITE" id="PS50292">
    <property type="entry name" value="PEROXIDASE_3"/>
    <property type="match status" value="1"/>
</dbReference>
<evidence type="ECO:0000313" key="16">
    <source>
        <dbReference type="Proteomes" id="UP000798951"/>
    </source>
</evidence>
<keyword evidence="4" id="KW-0349">Heme</keyword>
<keyword evidence="12" id="KW-0443">Lipid metabolism</keyword>
<dbReference type="EMBL" id="VMSD01000004">
    <property type="protein sequence ID" value="KAF0846831.1"/>
    <property type="molecule type" value="Genomic_DNA"/>
</dbReference>
<keyword evidence="5" id="KW-0479">Metal-binding</keyword>
<evidence type="ECO:0000256" key="8">
    <source>
        <dbReference type="ARBA" id="ARBA00022832"/>
    </source>
</evidence>
<evidence type="ECO:0000313" key="15">
    <source>
        <dbReference type="EMBL" id="KAF0846831.1"/>
    </source>
</evidence>
<evidence type="ECO:0000256" key="7">
    <source>
        <dbReference type="ARBA" id="ARBA00022821"/>
    </source>
</evidence>
<keyword evidence="6" id="KW-0925">Oxylipin biosynthesis</keyword>
<dbReference type="Proteomes" id="UP000798951">
    <property type="component" value="Unassembled WGS sequence"/>
</dbReference>
<dbReference type="PANTHER" id="PTHR11903">
    <property type="entry name" value="PROSTAGLANDIN G/H SYNTHASE"/>
    <property type="match status" value="1"/>
</dbReference>
<dbReference type="RefSeq" id="WP_084458488.1">
    <property type="nucleotide sequence ID" value="NZ_VMSD01000004.1"/>
</dbReference>
<dbReference type="InterPro" id="IPR034815">
    <property type="entry name" value="A_dioxygenase"/>
</dbReference>
<evidence type="ECO:0000256" key="14">
    <source>
        <dbReference type="SAM" id="MobiDB-lite"/>
    </source>
</evidence>
<keyword evidence="16" id="KW-1185">Reference proteome</keyword>
<dbReference type="InterPro" id="IPR010255">
    <property type="entry name" value="Haem_peroxidase_sf"/>
</dbReference>